<dbReference type="Proteomes" id="UP000799421">
    <property type="component" value="Unassembled WGS sequence"/>
</dbReference>
<feature type="compositionally biased region" description="Polar residues" evidence="1">
    <location>
        <begin position="551"/>
        <end position="579"/>
    </location>
</feature>
<keyword evidence="3" id="KW-1185">Reference proteome</keyword>
<evidence type="ECO:0000313" key="2">
    <source>
        <dbReference type="EMBL" id="KAF2858936.1"/>
    </source>
</evidence>
<sequence>MPYLRSVVRQPRPQPVLTLNTQKESSSELTTAQQNRPQAKSTHTTQKDGLSNLTSRIPTLTVQQPHSANEPPAAHQTFTEFISQNHTLTLSIPPHASEAIFLTGMELCPKSVIPWLSFPLERDILFSSVQNIFSSCQFQSPSKGVEMLCAQEVNVTKLETVLREIPLLEIFAKIFGQRTVQFESSGTSTGFVMHKGERVVGVEYLDLHTDLLVEGLGGITRFADAVCSNHGPTRECAKLLARGYDGMVRKGLMYAYLATGKAVVLLRRNPLLAGEVMFHVCVSTGGMDRGETVLGTLVAFLVIAVGVDGRDDEVPKEKTWRRLEGECMDGLRRSCMGLTKDLGPEYAAGSGSIPVSEESTGPDYLQGLGLVSNNVIWNGFTPGPIGPDNSKALKLKPEQESPLCNGLTFSVGGPIEPNQSTALKLTSEQASGNGELSTGPGHDKKVERMFEQALHIARVPRRSTAAGKHQLQESSPNCATCDGHTPVFGRSTRLDKVKALERIAEQAGSQQSNDQTYAAPDGKMTLTLNPGEPKIPRLATPPRPDDGPARSSGSESPCVRTVNSTKASSGPNSGATSPRSLIPLARPRPKASDVVSQPASPSNENGERNSTGTTSPRKTDRKKVSKYSSISRTRIQPNRNSLHISFPTTEQVQPPPLARKRPTHPKVVALLTCPLRSQKEDPIPKRRETDDEYPSVFLDENYTPDMDLKHVIPYGISFKPQMRSKTTPPPERLRELVLDEIMEEK</sequence>
<accession>A0A6A7BUC2</accession>
<evidence type="ECO:0000256" key="1">
    <source>
        <dbReference type="SAM" id="MobiDB-lite"/>
    </source>
</evidence>
<feature type="compositionally biased region" description="Polar residues" evidence="1">
    <location>
        <begin position="626"/>
        <end position="652"/>
    </location>
</feature>
<proteinExistence type="predicted"/>
<gene>
    <name evidence="2" type="ORF">K470DRAFT_259322</name>
</gene>
<organism evidence="2 3">
    <name type="scientific">Piedraia hortae CBS 480.64</name>
    <dbReference type="NCBI Taxonomy" id="1314780"/>
    <lineage>
        <taxon>Eukaryota</taxon>
        <taxon>Fungi</taxon>
        <taxon>Dikarya</taxon>
        <taxon>Ascomycota</taxon>
        <taxon>Pezizomycotina</taxon>
        <taxon>Dothideomycetes</taxon>
        <taxon>Dothideomycetidae</taxon>
        <taxon>Capnodiales</taxon>
        <taxon>Piedraiaceae</taxon>
        <taxon>Piedraia</taxon>
    </lineage>
</organism>
<feature type="region of interest" description="Disordered" evidence="1">
    <location>
        <begin position="462"/>
        <end position="488"/>
    </location>
</feature>
<dbReference type="AlphaFoldDB" id="A0A6A7BUC2"/>
<protein>
    <submittedName>
        <fullName evidence="2">Uncharacterized protein</fullName>
    </submittedName>
</protein>
<feature type="compositionally biased region" description="Polar residues" evidence="1">
    <location>
        <begin position="507"/>
        <end position="516"/>
    </location>
</feature>
<name>A0A6A7BUC2_9PEZI</name>
<evidence type="ECO:0000313" key="3">
    <source>
        <dbReference type="Proteomes" id="UP000799421"/>
    </source>
</evidence>
<feature type="region of interest" description="Disordered" evidence="1">
    <location>
        <begin position="505"/>
        <end position="661"/>
    </location>
</feature>
<dbReference type="EMBL" id="MU006000">
    <property type="protein sequence ID" value="KAF2858936.1"/>
    <property type="molecule type" value="Genomic_DNA"/>
</dbReference>
<feature type="compositionally biased region" description="Polar residues" evidence="1">
    <location>
        <begin position="594"/>
        <end position="616"/>
    </location>
</feature>
<reference evidence="2" key="1">
    <citation type="journal article" date="2020" name="Stud. Mycol.">
        <title>101 Dothideomycetes genomes: a test case for predicting lifestyles and emergence of pathogens.</title>
        <authorList>
            <person name="Haridas S."/>
            <person name="Albert R."/>
            <person name="Binder M."/>
            <person name="Bloem J."/>
            <person name="Labutti K."/>
            <person name="Salamov A."/>
            <person name="Andreopoulos B."/>
            <person name="Baker S."/>
            <person name="Barry K."/>
            <person name="Bills G."/>
            <person name="Bluhm B."/>
            <person name="Cannon C."/>
            <person name="Castanera R."/>
            <person name="Culley D."/>
            <person name="Daum C."/>
            <person name="Ezra D."/>
            <person name="Gonzalez J."/>
            <person name="Henrissat B."/>
            <person name="Kuo A."/>
            <person name="Liang C."/>
            <person name="Lipzen A."/>
            <person name="Lutzoni F."/>
            <person name="Magnuson J."/>
            <person name="Mondo S."/>
            <person name="Nolan M."/>
            <person name="Ohm R."/>
            <person name="Pangilinan J."/>
            <person name="Park H.-J."/>
            <person name="Ramirez L."/>
            <person name="Alfaro M."/>
            <person name="Sun H."/>
            <person name="Tritt A."/>
            <person name="Yoshinaga Y."/>
            <person name="Zwiers L.-H."/>
            <person name="Turgeon B."/>
            <person name="Goodwin S."/>
            <person name="Spatafora J."/>
            <person name="Crous P."/>
            <person name="Grigoriev I."/>
        </authorList>
    </citation>
    <scope>NUCLEOTIDE SEQUENCE</scope>
    <source>
        <strain evidence="2">CBS 480.64</strain>
    </source>
</reference>
<feature type="region of interest" description="Disordered" evidence="1">
    <location>
        <begin position="20"/>
        <end position="52"/>
    </location>
</feature>